<dbReference type="InterPro" id="IPR001906">
    <property type="entry name" value="Terpene_synth_N"/>
</dbReference>
<dbReference type="Gene3D" id="1.50.10.130">
    <property type="entry name" value="Terpene synthase, N-terminal domain"/>
    <property type="match status" value="1"/>
</dbReference>
<evidence type="ECO:0000259" key="6">
    <source>
        <dbReference type="Pfam" id="PF01397"/>
    </source>
</evidence>
<dbReference type="InterPro" id="IPR050148">
    <property type="entry name" value="Terpene_synthase-like"/>
</dbReference>
<dbReference type="SUPFAM" id="SSF48576">
    <property type="entry name" value="Terpenoid synthases"/>
    <property type="match status" value="1"/>
</dbReference>
<feature type="region of interest" description="Disordered" evidence="5">
    <location>
        <begin position="1"/>
        <end position="24"/>
    </location>
</feature>
<dbReference type="InterPro" id="IPR008930">
    <property type="entry name" value="Terpenoid_cyclase/PrenylTrfase"/>
</dbReference>
<keyword evidence="9" id="KW-1185">Reference proteome</keyword>
<accession>A0ABQ8H273</accession>
<evidence type="ECO:0000256" key="1">
    <source>
        <dbReference type="ARBA" id="ARBA00001946"/>
    </source>
</evidence>
<dbReference type="PANTHER" id="PTHR31225:SF221">
    <property type="entry name" value="(-)-GERMACRENE D SYNTHASE"/>
    <property type="match status" value="1"/>
</dbReference>
<dbReference type="InterPro" id="IPR008949">
    <property type="entry name" value="Isoprenoid_synthase_dom_sf"/>
</dbReference>
<keyword evidence="2" id="KW-0479">Metal-binding</keyword>
<keyword evidence="3" id="KW-0460">Magnesium</keyword>
<dbReference type="SUPFAM" id="SSF48239">
    <property type="entry name" value="Terpenoid cyclases/Protein prenyltransferases"/>
    <property type="match status" value="1"/>
</dbReference>
<protein>
    <submittedName>
        <fullName evidence="8">Uncharacterized protein</fullName>
    </submittedName>
</protein>
<dbReference type="Proteomes" id="UP000827721">
    <property type="component" value="Unassembled WGS sequence"/>
</dbReference>
<dbReference type="InterPro" id="IPR005630">
    <property type="entry name" value="Terpene_synthase_metal-bd"/>
</dbReference>
<evidence type="ECO:0000313" key="9">
    <source>
        <dbReference type="Proteomes" id="UP000827721"/>
    </source>
</evidence>
<dbReference type="Pfam" id="PF01397">
    <property type="entry name" value="Terpene_synth"/>
    <property type="match status" value="1"/>
</dbReference>
<dbReference type="InterPro" id="IPR036965">
    <property type="entry name" value="Terpene_synth_N_sf"/>
</dbReference>
<evidence type="ECO:0000256" key="3">
    <source>
        <dbReference type="ARBA" id="ARBA00022842"/>
    </source>
</evidence>
<gene>
    <name evidence="8" type="ORF">JRO89_XS15G0146900</name>
</gene>
<dbReference type="EMBL" id="JAFEMO010000015">
    <property type="protein sequence ID" value="KAH7544312.1"/>
    <property type="molecule type" value="Genomic_DNA"/>
</dbReference>
<sequence>MSSQVPSTPTLIQNDKQDQTNRRSANYPPSFWGDYFLSYANNQDYSLETDEKVKLRELKEEVRKMLMSDASKLSQKLDLIDAIQRLGVSYNFESEINKILQKIHETSHDCGLGDENDDDLYSISLQFRLLRQHGYKMSSDVFNKFKDINGNFKESLKTYMRGMLSLYEATHLRVHEENILDEALAFTTSHLKSMATQLSSPLADQVNRALDRPIRKGLQRLDARRYMPIYQADPSHNQVLLTFAKLDFNILQKLHQKELSELTSQLVCDEFIDDSLLVKTDLIFCNCVSQMKDVVRHYLLESKWYDQRYVPTMEEYMGVALVTSCYTMVPATSFLGMGDIVTKEAFEWVLSKPKMTKGASVVCRLMDDIVSHKVLYLYDLS</sequence>
<comment type="caution">
    <text evidence="8">The sequence shown here is derived from an EMBL/GenBank/DDBJ whole genome shotgun (WGS) entry which is preliminary data.</text>
</comment>
<keyword evidence="4" id="KW-0456">Lyase</keyword>
<dbReference type="Pfam" id="PF03936">
    <property type="entry name" value="Terpene_synth_C"/>
    <property type="match status" value="1"/>
</dbReference>
<feature type="domain" description="Terpene synthase N-terminal" evidence="6">
    <location>
        <begin position="32"/>
        <end position="210"/>
    </location>
</feature>
<evidence type="ECO:0000256" key="4">
    <source>
        <dbReference type="ARBA" id="ARBA00023239"/>
    </source>
</evidence>
<evidence type="ECO:0000259" key="7">
    <source>
        <dbReference type="Pfam" id="PF03936"/>
    </source>
</evidence>
<feature type="domain" description="Terpene synthase metal-binding" evidence="7">
    <location>
        <begin position="286"/>
        <end position="373"/>
    </location>
</feature>
<name>A0ABQ8H273_9ROSI</name>
<evidence type="ECO:0000313" key="8">
    <source>
        <dbReference type="EMBL" id="KAH7544312.1"/>
    </source>
</evidence>
<dbReference type="Gene3D" id="1.10.600.10">
    <property type="entry name" value="Farnesyl Diphosphate Synthase"/>
    <property type="match status" value="2"/>
</dbReference>
<organism evidence="8 9">
    <name type="scientific">Xanthoceras sorbifolium</name>
    <dbReference type="NCBI Taxonomy" id="99658"/>
    <lineage>
        <taxon>Eukaryota</taxon>
        <taxon>Viridiplantae</taxon>
        <taxon>Streptophyta</taxon>
        <taxon>Embryophyta</taxon>
        <taxon>Tracheophyta</taxon>
        <taxon>Spermatophyta</taxon>
        <taxon>Magnoliopsida</taxon>
        <taxon>eudicotyledons</taxon>
        <taxon>Gunneridae</taxon>
        <taxon>Pentapetalae</taxon>
        <taxon>rosids</taxon>
        <taxon>malvids</taxon>
        <taxon>Sapindales</taxon>
        <taxon>Sapindaceae</taxon>
        <taxon>Xanthoceroideae</taxon>
        <taxon>Xanthoceras</taxon>
    </lineage>
</organism>
<evidence type="ECO:0000256" key="2">
    <source>
        <dbReference type="ARBA" id="ARBA00022723"/>
    </source>
</evidence>
<feature type="compositionally biased region" description="Polar residues" evidence="5">
    <location>
        <begin position="1"/>
        <end position="14"/>
    </location>
</feature>
<proteinExistence type="predicted"/>
<dbReference type="PANTHER" id="PTHR31225">
    <property type="entry name" value="OS04G0344100 PROTEIN-RELATED"/>
    <property type="match status" value="1"/>
</dbReference>
<comment type="cofactor">
    <cofactor evidence="1">
        <name>Mg(2+)</name>
        <dbReference type="ChEBI" id="CHEBI:18420"/>
    </cofactor>
</comment>
<evidence type="ECO:0000256" key="5">
    <source>
        <dbReference type="SAM" id="MobiDB-lite"/>
    </source>
</evidence>
<reference evidence="8 9" key="1">
    <citation type="submission" date="2021-02" db="EMBL/GenBank/DDBJ databases">
        <title>Plant Genome Project.</title>
        <authorList>
            <person name="Zhang R.-G."/>
        </authorList>
    </citation>
    <scope>NUCLEOTIDE SEQUENCE [LARGE SCALE GENOMIC DNA]</scope>
    <source>
        <tissue evidence="8">Leaves</tissue>
    </source>
</reference>